<evidence type="ECO:0000313" key="2">
    <source>
        <dbReference type="Proteomes" id="UP000481861"/>
    </source>
</evidence>
<proteinExistence type="predicted"/>
<sequence length="406" mass="45675">MALQYIANSNGWLSFNHSTPLLYVTAEDEEFDVETLRAWREEGFVVKYIPMGKGGKTYVNTLHHLGDGMSIGERYAIVAFGDAASICLEVYSEPKTSTSKLCSLIAYYPSSIPDPKQRFSASFRVLVHLAQGTDASEESTVGVSRRPEVLGIQAKRRTVQKRITRGIGAGGLQSKIEYPVFTYDGVDAGFAEHDLDEYDSVADALAWSRSLSIVRRGFGAEVDLERVWEENEEQKFHGKHVDKLIDTFASNPTPFVNYTPTMTGALGQKDLKRFYKDYFLSTAPPSFHMRLISRTTGVDRIVDELYIQFKHTTQMPWILPGIPPTNKKVEIVIVSIVAMRGGKIWHERVYWDQASVLFQVGLLDPEEVPEELKKEGLEMLPVAGSEAARKIMDVESEDTNDMIDDW</sequence>
<organism evidence="1 2">
    <name type="scientific">Massariosphaeria phaeospora</name>
    <dbReference type="NCBI Taxonomy" id="100035"/>
    <lineage>
        <taxon>Eukaryota</taxon>
        <taxon>Fungi</taxon>
        <taxon>Dikarya</taxon>
        <taxon>Ascomycota</taxon>
        <taxon>Pezizomycotina</taxon>
        <taxon>Dothideomycetes</taxon>
        <taxon>Pleosporomycetidae</taxon>
        <taxon>Pleosporales</taxon>
        <taxon>Pleosporales incertae sedis</taxon>
        <taxon>Massariosphaeria</taxon>
    </lineage>
</organism>
<dbReference type="Proteomes" id="UP000481861">
    <property type="component" value="Unassembled WGS sequence"/>
</dbReference>
<gene>
    <name evidence="1" type="ORF">BDV95DRAFT_320638</name>
</gene>
<dbReference type="PANTHER" id="PTHR38436:SF3">
    <property type="entry name" value="CARBOXYMETHYLENEBUTENOLIDASE-RELATED"/>
    <property type="match status" value="1"/>
</dbReference>
<dbReference type="InterPro" id="IPR009959">
    <property type="entry name" value="Cyclase_SnoaL-like"/>
</dbReference>
<comment type="caution">
    <text evidence="1">The sequence shown here is derived from an EMBL/GenBank/DDBJ whole genome shotgun (WGS) entry which is preliminary data.</text>
</comment>
<evidence type="ECO:0000313" key="1">
    <source>
        <dbReference type="EMBL" id="KAF2874074.1"/>
    </source>
</evidence>
<dbReference type="PANTHER" id="PTHR38436">
    <property type="entry name" value="POLYKETIDE CYCLASE SNOAL-LIKE DOMAIN"/>
    <property type="match status" value="1"/>
</dbReference>
<reference evidence="1 2" key="1">
    <citation type="submission" date="2020-01" db="EMBL/GenBank/DDBJ databases">
        <authorList>
            <consortium name="DOE Joint Genome Institute"/>
            <person name="Haridas S."/>
            <person name="Albert R."/>
            <person name="Binder M."/>
            <person name="Bloem J."/>
            <person name="Labutti K."/>
            <person name="Salamov A."/>
            <person name="Andreopoulos B."/>
            <person name="Baker S.E."/>
            <person name="Barry K."/>
            <person name="Bills G."/>
            <person name="Bluhm B.H."/>
            <person name="Cannon C."/>
            <person name="Castanera R."/>
            <person name="Culley D.E."/>
            <person name="Daum C."/>
            <person name="Ezra D."/>
            <person name="Gonzalez J.B."/>
            <person name="Henrissat B."/>
            <person name="Kuo A."/>
            <person name="Liang C."/>
            <person name="Lipzen A."/>
            <person name="Lutzoni F."/>
            <person name="Magnuson J."/>
            <person name="Mondo S."/>
            <person name="Nolan M."/>
            <person name="Ohm R."/>
            <person name="Pangilinan J."/>
            <person name="Park H.-J.H."/>
            <person name="Ramirez L."/>
            <person name="Alfaro M."/>
            <person name="Sun H."/>
            <person name="Tritt A."/>
            <person name="Yoshinaga Y."/>
            <person name="Zwiers L.-H.L."/>
            <person name="Turgeon B.G."/>
            <person name="Goodwin S.B."/>
            <person name="Spatafora J.W."/>
            <person name="Crous P.W."/>
            <person name="Grigoriev I.V."/>
        </authorList>
    </citation>
    <scope>NUCLEOTIDE SEQUENCE [LARGE SCALE GENOMIC DNA]</scope>
    <source>
        <strain evidence="1 2">CBS 611.86</strain>
    </source>
</reference>
<dbReference type="GO" id="GO:0030638">
    <property type="term" value="P:polyketide metabolic process"/>
    <property type="evidence" value="ECO:0007669"/>
    <property type="project" value="InterPro"/>
</dbReference>
<keyword evidence="1" id="KW-0378">Hydrolase</keyword>
<dbReference type="SUPFAM" id="SSF54427">
    <property type="entry name" value="NTF2-like"/>
    <property type="match status" value="1"/>
</dbReference>
<dbReference type="OrthoDB" id="5440at2759"/>
<dbReference type="Gene3D" id="3.10.450.50">
    <property type="match status" value="1"/>
</dbReference>
<dbReference type="InterPro" id="IPR032710">
    <property type="entry name" value="NTF2-like_dom_sf"/>
</dbReference>
<protein>
    <submittedName>
        <fullName evidence="1">Dienelactone hydrolase-like protein</fullName>
    </submittedName>
</protein>
<dbReference type="EMBL" id="JAADJZ010000006">
    <property type="protein sequence ID" value="KAF2874074.1"/>
    <property type="molecule type" value="Genomic_DNA"/>
</dbReference>
<dbReference type="GO" id="GO:0016787">
    <property type="term" value="F:hydrolase activity"/>
    <property type="evidence" value="ECO:0007669"/>
    <property type="project" value="UniProtKB-KW"/>
</dbReference>
<accession>A0A7C8I9I9</accession>
<keyword evidence="2" id="KW-1185">Reference proteome</keyword>
<dbReference type="AlphaFoldDB" id="A0A7C8I9I9"/>
<name>A0A7C8I9I9_9PLEO</name>